<sequence length="56" mass="6625">MTLLQRMRNSRMEMRCFMQTLKTGRSLSPYLILLRNLRHQAGLHKHRLIMGSALIT</sequence>
<evidence type="ECO:0000313" key="1">
    <source>
        <dbReference type="EMBL" id="JAI07690.1"/>
    </source>
</evidence>
<accession>A0A0E9XYE0</accession>
<protein>
    <submittedName>
        <fullName evidence="1">Uncharacterized protein</fullName>
    </submittedName>
</protein>
<organism evidence="1">
    <name type="scientific">Anguilla anguilla</name>
    <name type="common">European freshwater eel</name>
    <name type="synonym">Muraena anguilla</name>
    <dbReference type="NCBI Taxonomy" id="7936"/>
    <lineage>
        <taxon>Eukaryota</taxon>
        <taxon>Metazoa</taxon>
        <taxon>Chordata</taxon>
        <taxon>Craniata</taxon>
        <taxon>Vertebrata</taxon>
        <taxon>Euteleostomi</taxon>
        <taxon>Actinopterygii</taxon>
        <taxon>Neopterygii</taxon>
        <taxon>Teleostei</taxon>
        <taxon>Anguilliformes</taxon>
        <taxon>Anguillidae</taxon>
        <taxon>Anguilla</taxon>
    </lineage>
</organism>
<proteinExistence type="predicted"/>
<reference evidence="1" key="2">
    <citation type="journal article" date="2015" name="Fish Shellfish Immunol.">
        <title>Early steps in the European eel (Anguilla anguilla)-Vibrio vulnificus interaction in the gills: Role of the RtxA13 toxin.</title>
        <authorList>
            <person name="Callol A."/>
            <person name="Pajuelo D."/>
            <person name="Ebbesson L."/>
            <person name="Teles M."/>
            <person name="MacKenzie S."/>
            <person name="Amaro C."/>
        </authorList>
    </citation>
    <scope>NUCLEOTIDE SEQUENCE</scope>
</reference>
<dbReference type="AlphaFoldDB" id="A0A0E9XYE0"/>
<dbReference type="EMBL" id="GBXM01000888">
    <property type="protein sequence ID" value="JAI07690.1"/>
    <property type="molecule type" value="Transcribed_RNA"/>
</dbReference>
<reference evidence="1" key="1">
    <citation type="submission" date="2014-11" db="EMBL/GenBank/DDBJ databases">
        <authorList>
            <person name="Amaro Gonzalez C."/>
        </authorList>
    </citation>
    <scope>NUCLEOTIDE SEQUENCE</scope>
</reference>
<name>A0A0E9XYE0_ANGAN</name>